<dbReference type="EMBL" id="FN653016">
    <property type="protein sequence ID" value="CBY06765.1"/>
    <property type="molecule type" value="Genomic_DNA"/>
</dbReference>
<accession>E4WSU4</accession>
<evidence type="ECO:0000313" key="2">
    <source>
        <dbReference type="Proteomes" id="UP000001307"/>
    </source>
</evidence>
<dbReference type="AlphaFoldDB" id="E4WSU4"/>
<evidence type="ECO:0000313" key="1">
    <source>
        <dbReference type="EMBL" id="CBY06765.1"/>
    </source>
</evidence>
<protein>
    <submittedName>
        <fullName evidence="1">Uncharacterized protein</fullName>
    </submittedName>
</protein>
<organism evidence="1">
    <name type="scientific">Oikopleura dioica</name>
    <name type="common">Tunicate</name>
    <dbReference type="NCBI Taxonomy" id="34765"/>
    <lineage>
        <taxon>Eukaryota</taxon>
        <taxon>Metazoa</taxon>
        <taxon>Chordata</taxon>
        <taxon>Tunicata</taxon>
        <taxon>Appendicularia</taxon>
        <taxon>Copelata</taxon>
        <taxon>Oikopleuridae</taxon>
        <taxon>Oikopleura</taxon>
    </lineage>
</organism>
<keyword evidence="2" id="KW-1185">Reference proteome</keyword>
<reference evidence="1" key="1">
    <citation type="journal article" date="2010" name="Science">
        <title>Plasticity of animal genome architecture unmasked by rapid evolution of a pelagic tunicate.</title>
        <authorList>
            <person name="Denoeud F."/>
            <person name="Henriet S."/>
            <person name="Mungpakdee S."/>
            <person name="Aury J.M."/>
            <person name="Da Silva C."/>
            <person name="Brinkmann H."/>
            <person name="Mikhaleva J."/>
            <person name="Olsen L.C."/>
            <person name="Jubin C."/>
            <person name="Canestro C."/>
            <person name="Bouquet J.M."/>
            <person name="Danks G."/>
            <person name="Poulain J."/>
            <person name="Campsteijn C."/>
            <person name="Adamski M."/>
            <person name="Cross I."/>
            <person name="Yadetie F."/>
            <person name="Muffato M."/>
            <person name="Louis A."/>
            <person name="Butcher S."/>
            <person name="Tsagkogeorga G."/>
            <person name="Konrad A."/>
            <person name="Singh S."/>
            <person name="Jensen M.F."/>
            <person name="Cong E.H."/>
            <person name="Eikeseth-Otteraa H."/>
            <person name="Noel B."/>
            <person name="Anthouard V."/>
            <person name="Porcel B.M."/>
            <person name="Kachouri-Lafond R."/>
            <person name="Nishino A."/>
            <person name="Ugolini M."/>
            <person name="Chourrout P."/>
            <person name="Nishida H."/>
            <person name="Aasland R."/>
            <person name="Huzurbazar S."/>
            <person name="Westhof E."/>
            <person name="Delsuc F."/>
            <person name="Lehrach H."/>
            <person name="Reinhardt R."/>
            <person name="Weissenbach J."/>
            <person name="Roy S.W."/>
            <person name="Artiguenave F."/>
            <person name="Postlethwait J.H."/>
            <person name="Manak J.R."/>
            <person name="Thompson E.M."/>
            <person name="Jaillon O."/>
            <person name="Du Pasquier L."/>
            <person name="Boudinot P."/>
            <person name="Liberles D.A."/>
            <person name="Volff J.N."/>
            <person name="Philippe H."/>
            <person name="Lenhard B."/>
            <person name="Roest Crollius H."/>
            <person name="Wincker P."/>
            <person name="Chourrout D."/>
        </authorList>
    </citation>
    <scope>NUCLEOTIDE SEQUENCE [LARGE SCALE GENOMIC DNA]</scope>
</reference>
<dbReference type="Proteomes" id="UP000001307">
    <property type="component" value="Unassembled WGS sequence"/>
</dbReference>
<dbReference type="InParanoid" id="E4WSU4"/>
<name>E4WSU4_OIKDI</name>
<sequence length="180" mass="20808">MSFSRYPAPLSFIRPEDAEKLAEKSKTDGFYYDQADGFYYDGFYYDGFARDNGFYYQAQQNRQVKKYQQGFYYDQEEKKWQDRQDAPDAGHAAAWQDKEINKKALDAATKEATKTAETFAIKNKHAPNKTQGRILAQLAAERLAYEASEIWMNENAADADKTAEEIRQELFEMVVDALVN</sequence>
<gene>
    <name evidence="1" type="ORF">GSOID_T00005827001</name>
</gene>
<proteinExistence type="predicted"/>
<dbReference type="OrthoDB" id="10472971at2759"/>